<name>A0A6J4GQC9_9FLAO</name>
<keyword evidence="2" id="KW-1185">Reference proteome</keyword>
<accession>A0A6J4GQC9</accession>
<evidence type="ECO:0000313" key="1">
    <source>
        <dbReference type="EMBL" id="CAA9200464.1"/>
    </source>
</evidence>
<organism evidence="1 2">
    <name type="scientific">Flavobacterium bizetiae</name>
    <dbReference type="NCBI Taxonomy" id="2704140"/>
    <lineage>
        <taxon>Bacteria</taxon>
        <taxon>Pseudomonadati</taxon>
        <taxon>Bacteroidota</taxon>
        <taxon>Flavobacteriia</taxon>
        <taxon>Flavobacteriales</taxon>
        <taxon>Flavobacteriaceae</taxon>
        <taxon>Flavobacterium</taxon>
    </lineage>
</organism>
<dbReference type="EMBL" id="CADCSU010000109">
    <property type="protein sequence ID" value="CAA9200464.1"/>
    <property type="molecule type" value="Genomic_DNA"/>
</dbReference>
<reference evidence="1 2" key="1">
    <citation type="submission" date="2020-02" db="EMBL/GenBank/DDBJ databases">
        <authorList>
            <person name="Criscuolo A."/>
        </authorList>
    </citation>
    <scope>NUCLEOTIDE SEQUENCE [LARGE SCALE GENOMIC DNA]</scope>
    <source>
        <strain evidence="1">CIP105534</strain>
    </source>
</reference>
<dbReference type="Proteomes" id="UP000479938">
    <property type="component" value="Unassembled WGS sequence"/>
</dbReference>
<proteinExistence type="predicted"/>
<protein>
    <submittedName>
        <fullName evidence="1">Uncharacterized protein</fullName>
    </submittedName>
</protein>
<dbReference type="AlphaFoldDB" id="A0A6J4GQC9"/>
<evidence type="ECO:0000313" key="2">
    <source>
        <dbReference type="Proteomes" id="UP000479938"/>
    </source>
</evidence>
<gene>
    <name evidence="1" type="ORF">FLA105534_03111</name>
</gene>
<sequence>MIFVKSTSLLVSKQMKKIILISVISLVVFYLIREKVYKPYIWKKNINTKEHQLRVGSFIFSKETGINGSQSYQKYYFVFKVIEINDDYVRLSVIRQLSQKDNLKESDFSITSDQYKSLKQNVKDLTITPILFEDLYKGDGPRFTLNDYLLTKYPVLKQSRYYYEDIPEGSKNKPMPENPNDLEMYFNMVYSKKEIIEKGQLVPWTMTNSFNNKPLLSNYSKNIDLIIN</sequence>